<evidence type="ECO:0000313" key="2">
    <source>
        <dbReference type="EMBL" id="PXX41537.1"/>
    </source>
</evidence>
<sequence length="115" mass="12576">MNPAIIRDEVKHCIADFAGVPIQNLSDDTSLFHDLGMDGDDALEFMQEFSRRFHVDLAQFVHSDYFGAEAASNPLALVTGLIGLISTTGCTATFHRLEIRDLVQTAMTGSFAQAK</sequence>
<evidence type="ECO:0000313" key="3">
    <source>
        <dbReference type="Proteomes" id="UP000247792"/>
    </source>
</evidence>
<comment type="caution">
    <text evidence="2">The sequence shown here is derived from an EMBL/GenBank/DDBJ whole genome shotgun (WGS) entry which is preliminary data.</text>
</comment>
<feature type="domain" description="Carrier" evidence="1">
    <location>
        <begin position="9"/>
        <end position="57"/>
    </location>
</feature>
<keyword evidence="3" id="KW-1185">Reference proteome</keyword>
<dbReference type="SUPFAM" id="SSF47336">
    <property type="entry name" value="ACP-like"/>
    <property type="match status" value="1"/>
</dbReference>
<dbReference type="RefSeq" id="WP_110256764.1">
    <property type="nucleotide sequence ID" value="NZ_QJKB01000007.1"/>
</dbReference>
<dbReference type="AlphaFoldDB" id="A0A318J5B3"/>
<dbReference type="InterPro" id="IPR009081">
    <property type="entry name" value="PP-bd_ACP"/>
</dbReference>
<gene>
    <name evidence="2" type="ORF">DFR42_107188</name>
</gene>
<dbReference type="Pfam" id="PF00550">
    <property type="entry name" value="PP-binding"/>
    <property type="match status" value="1"/>
</dbReference>
<proteinExistence type="predicted"/>
<accession>A0A318J5B3</accession>
<reference evidence="2 3" key="1">
    <citation type="submission" date="2018-05" db="EMBL/GenBank/DDBJ databases">
        <title>Genomic Encyclopedia of Type Strains, Phase IV (KMG-IV): sequencing the most valuable type-strain genomes for metagenomic binning, comparative biology and taxonomic classification.</title>
        <authorList>
            <person name="Goeker M."/>
        </authorList>
    </citation>
    <scope>NUCLEOTIDE SEQUENCE [LARGE SCALE GENOMIC DNA]</scope>
    <source>
        <strain evidence="2 3">DSM 19792</strain>
    </source>
</reference>
<evidence type="ECO:0000259" key="1">
    <source>
        <dbReference type="Pfam" id="PF00550"/>
    </source>
</evidence>
<dbReference type="Gene3D" id="1.10.1200.10">
    <property type="entry name" value="ACP-like"/>
    <property type="match status" value="1"/>
</dbReference>
<dbReference type="EMBL" id="QJKB01000007">
    <property type="protein sequence ID" value="PXX41537.1"/>
    <property type="molecule type" value="Genomic_DNA"/>
</dbReference>
<organism evidence="2 3">
    <name type="scientific">Undibacterium pigrum</name>
    <dbReference type="NCBI Taxonomy" id="401470"/>
    <lineage>
        <taxon>Bacteria</taxon>
        <taxon>Pseudomonadati</taxon>
        <taxon>Pseudomonadota</taxon>
        <taxon>Betaproteobacteria</taxon>
        <taxon>Burkholderiales</taxon>
        <taxon>Oxalobacteraceae</taxon>
        <taxon>Undibacterium</taxon>
    </lineage>
</organism>
<dbReference type="InterPro" id="IPR036736">
    <property type="entry name" value="ACP-like_sf"/>
</dbReference>
<dbReference type="Proteomes" id="UP000247792">
    <property type="component" value="Unassembled WGS sequence"/>
</dbReference>
<protein>
    <submittedName>
        <fullName evidence="2">Acyl carrier protein</fullName>
    </submittedName>
</protein>
<dbReference type="OrthoDB" id="9018682at2"/>
<name>A0A318J5B3_9BURK</name>